<feature type="compositionally biased region" description="Polar residues" evidence="1">
    <location>
        <begin position="75"/>
        <end position="88"/>
    </location>
</feature>
<name>A0A0B7MC72_9FIRM</name>
<evidence type="ECO:0000256" key="1">
    <source>
        <dbReference type="SAM" id="MobiDB-lite"/>
    </source>
</evidence>
<evidence type="ECO:0000313" key="4">
    <source>
        <dbReference type="Proteomes" id="UP000046155"/>
    </source>
</evidence>
<dbReference type="EMBL" id="CDRZ01000021">
    <property type="protein sequence ID" value="CEO87660.1"/>
    <property type="molecule type" value="Genomic_DNA"/>
</dbReference>
<evidence type="ECO:0000313" key="3">
    <source>
        <dbReference type="EMBL" id="CEO87660.1"/>
    </source>
</evidence>
<dbReference type="AlphaFoldDB" id="A0A0B7MC72"/>
<reference evidence="4" key="1">
    <citation type="submission" date="2015-01" db="EMBL/GenBank/DDBJ databases">
        <authorList>
            <person name="Manzoor Shahid"/>
            <person name="Zubair Saima"/>
        </authorList>
    </citation>
    <scope>NUCLEOTIDE SEQUENCE [LARGE SCALE GENOMIC DNA]</scope>
    <source>
        <strain evidence="4">Sp3</strain>
    </source>
</reference>
<dbReference type="RefSeq" id="WP_044663989.1">
    <property type="nucleotide sequence ID" value="NZ_CDRZ01000021.1"/>
</dbReference>
<dbReference type="Proteomes" id="UP000046155">
    <property type="component" value="Unassembled WGS sequence"/>
</dbReference>
<protein>
    <submittedName>
        <fullName evidence="3">Uncharacterized protein</fullName>
    </submittedName>
</protein>
<sequence length="163" mass="17580">MRSRLCVFICSCLLALGLIGCFTPEETATNLSPSKTYGEAKNTETKKEVLPLDNASAVVPVRDPFMPLIVASAPSEGQTDKGQNTGGTTEPKDSQEITFELVAVYQQNGTIYVSLRDGNLLADVTVGEVFGGYEVTKIDLQNNQVILKKDGQIVVLKYSSSTK</sequence>
<gene>
    <name evidence="3" type="ORF">SSCH_1170017</name>
</gene>
<evidence type="ECO:0000256" key="2">
    <source>
        <dbReference type="SAM" id="SignalP"/>
    </source>
</evidence>
<feature type="chain" id="PRO_5002137122" evidence="2">
    <location>
        <begin position="28"/>
        <end position="163"/>
    </location>
</feature>
<proteinExistence type="predicted"/>
<keyword evidence="2" id="KW-0732">Signal</keyword>
<keyword evidence="4" id="KW-1185">Reference proteome</keyword>
<accession>A0A0B7MC72</accession>
<dbReference type="PROSITE" id="PS51257">
    <property type="entry name" value="PROKAR_LIPOPROTEIN"/>
    <property type="match status" value="1"/>
</dbReference>
<feature type="signal peptide" evidence="2">
    <location>
        <begin position="1"/>
        <end position="27"/>
    </location>
</feature>
<feature type="region of interest" description="Disordered" evidence="1">
    <location>
        <begin position="72"/>
        <end position="92"/>
    </location>
</feature>
<organism evidence="3 4">
    <name type="scientific">Syntrophaceticus schinkii</name>
    <dbReference type="NCBI Taxonomy" id="499207"/>
    <lineage>
        <taxon>Bacteria</taxon>
        <taxon>Bacillati</taxon>
        <taxon>Bacillota</taxon>
        <taxon>Clostridia</taxon>
        <taxon>Thermoanaerobacterales</taxon>
        <taxon>Thermoanaerobacterales Family III. Incertae Sedis</taxon>
        <taxon>Syntrophaceticus</taxon>
    </lineage>
</organism>